<proteinExistence type="predicted"/>
<organism evidence="1 2">
    <name type="scientific">Eretmocerus hayati</name>
    <dbReference type="NCBI Taxonomy" id="131215"/>
    <lineage>
        <taxon>Eukaryota</taxon>
        <taxon>Metazoa</taxon>
        <taxon>Ecdysozoa</taxon>
        <taxon>Arthropoda</taxon>
        <taxon>Hexapoda</taxon>
        <taxon>Insecta</taxon>
        <taxon>Pterygota</taxon>
        <taxon>Neoptera</taxon>
        <taxon>Endopterygota</taxon>
        <taxon>Hymenoptera</taxon>
        <taxon>Apocrita</taxon>
        <taxon>Proctotrupomorpha</taxon>
        <taxon>Chalcidoidea</taxon>
        <taxon>Aphelinidae</taxon>
        <taxon>Aphelininae</taxon>
        <taxon>Eretmocerus</taxon>
    </lineage>
</organism>
<sequence>MWEERDQEREKLDILMDKIREENEFCEQFLDAIRKKLKNTFLTKYNLNWKASRRTKAYFIRKHEIFLGNYFETIVTVDSLSGEQQSCRKRPGRPRKTLEDSSFRTKKRKLDILHEQVKRVSTSLQVDSVPETSDDRVEAPISQEDEDDQALGAFMDLGCTQRKYEKLRLHTRKKTNDEVYPPYKHIQQAKKRCYPENIYITERKAWVELQDLLNHSCTRILMTIDDSVLAEFRGKQFIFHVKWGLDGASAQQTIKQKWLEAANQIENLLQPLDASIVQVSMVPLRIVITEGEILWINPTPNSTSYCRPVQFEFQKETTEYTMSQYEYYEDKIRQLEPFTSEALGPESKITYNLKCTMMDGKTCSALTEQRSSCSCNVCFPSPKDMNHLEFVKGLPVNRNSLQFGLHPLHCRIRFMEFLLHLAYNMDFKEFYATTELTKIIKAARKLVIQKELYNETGLSVDIVKNGSGTTNDGNTSRRFFEFPDKIAKILQIDESIIRRFRTLLEILNCQEIIDSNKMRDFGYKLADDIIAEYGWYTLPPSIHKALIHGWEIVESLELSSGALSEEPLECNNKILKRARLSHSRMCNRKSSNEDVMHYLLVASDPYITSLRETEEKKFQELSTEAKDLLL</sequence>
<comment type="caution">
    <text evidence="1">The sequence shown here is derived from an EMBL/GenBank/DDBJ whole genome shotgun (WGS) entry which is preliminary data.</text>
</comment>
<reference evidence="1" key="1">
    <citation type="submission" date="2023-04" db="EMBL/GenBank/DDBJ databases">
        <title>A chromosome-level genome assembly of the parasitoid wasp Eretmocerus hayati.</title>
        <authorList>
            <person name="Zhong Y."/>
            <person name="Liu S."/>
            <person name="Liu Y."/>
        </authorList>
    </citation>
    <scope>NUCLEOTIDE SEQUENCE</scope>
    <source>
        <strain evidence="1">ZJU_SS_LIU_2023</strain>
    </source>
</reference>
<dbReference type="Proteomes" id="UP001239111">
    <property type="component" value="Chromosome 4"/>
</dbReference>
<evidence type="ECO:0000313" key="1">
    <source>
        <dbReference type="EMBL" id="KAJ8665483.1"/>
    </source>
</evidence>
<protein>
    <submittedName>
        <fullName evidence="1">Uncharacterized protein</fullName>
    </submittedName>
</protein>
<keyword evidence="2" id="KW-1185">Reference proteome</keyword>
<name>A0ACC2N2V5_9HYME</name>
<dbReference type="EMBL" id="CM056744">
    <property type="protein sequence ID" value="KAJ8665483.1"/>
    <property type="molecule type" value="Genomic_DNA"/>
</dbReference>
<evidence type="ECO:0000313" key="2">
    <source>
        <dbReference type="Proteomes" id="UP001239111"/>
    </source>
</evidence>
<accession>A0ACC2N2V5</accession>
<gene>
    <name evidence="1" type="ORF">QAD02_007145</name>
</gene>